<evidence type="ECO:0000313" key="7">
    <source>
        <dbReference type="EMBL" id="HAU4356506.1"/>
    </source>
</evidence>
<dbReference type="PROSITE" id="PS00041">
    <property type="entry name" value="HTH_ARAC_FAMILY_1"/>
    <property type="match status" value="1"/>
</dbReference>
<dbReference type="SUPFAM" id="SSF51182">
    <property type="entry name" value="RmlC-like cupins"/>
    <property type="match status" value="1"/>
</dbReference>
<dbReference type="Gene3D" id="2.60.120.10">
    <property type="entry name" value="Jelly Rolls"/>
    <property type="match status" value="1"/>
</dbReference>
<keyword evidence="3" id="KW-0238">DNA-binding</keyword>
<dbReference type="AlphaFoldDB" id="A0AAD3YNR0"/>
<dbReference type="PANTHER" id="PTHR11019:SF199">
    <property type="entry name" value="HTH-TYPE TRANSCRIPTIONAL REGULATOR NIMR"/>
    <property type="match status" value="1"/>
</dbReference>
<dbReference type="InterPro" id="IPR011051">
    <property type="entry name" value="RmlC_Cupin_sf"/>
</dbReference>
<feature type="domain" description="HTH araC/xylS-type" evidence="5">
    <location>
        <begin position="160"/>
        <end position="257"/>
    </location>
</feature>
<reference evidence="6" key="4">
    <citation type="submission" date="2024-02" db="EMBL/GenBank/DDBJ databases">
        <authorList>
            <consortium name="Clinical and Environmental Microbiology Branch: Whole genome sequencing antimicrobial resistance pathogens in the healthcare setting"/>
        </authorList>
    </citation>
    <scope>NUCLEOTIDE SEQUENCE</scope>
    <source>
        <strain evidence="6">2023BB-00086</strain>
    </source>
</reference>
<dbReference type="InterPro" id="IPR014710">
    <property type="entry name" value="RmlC-like_jellyroll"/>
</dbReference>
<gene>
    <name evidence="7" type="ORF">F6W21_09205</name>
    <name evidence="8" type="ORF">J7S78_15160</name>
    <name evidence="6" type="ORF">RYF40_002731</name>
</gene>
<reference evidence="7" key="2">
    <citation type="submission" date="2019-09" db="EMBL/GenBank/DDBJ databases">
        <authorList>
            <consortium name="NCBI Pathogen Detection Project"/>
        </authorList>
    </citation>
    <scope>NUCLEOTIDE SEQUENCE</scope>
    <source>
        <strain evidence="7">AUSMDU00005748</strain>
    </source>
</reference>
<dbReference type="PANTHER" id="PTHR11019">
    <property type="entry name" value="HTH-TYPE TRANSCRIPTIONAL REGULATOR NIMR"/>
    <property type="match status" value="1"/>
</dbReference>
<protein>
    <submittedName>
        <fullName evidence="7">Helix-turn-helix transcriptional regulator</fullName>
    </submittedName>
</protein>
<dbReference type="SUPFAM" id="SSF46689">
    <property type="entry name" value="Homeodomain-like"/>
    <property type="match status" value="1"/>
</dbReference>
<dbReference type="PROSITE" id="PS01124">
    <property type="entry name" value="HTH_ARAC_FAMILY_2"/>
    <property type="match status" value="1"/>
</dbReference>
<evidence type="ECO:0000259" key="5">
    <source>
        <dbReference type="PROSITE" id="PS01124"/>
    </source>
</evidence>
<dbReference type="Pfam" id="PF02311">
    <property type="entry name" value="AraC_binding"/>
    <property type="match status" value="1"/>
</dbReference>
<dbReference type="GO" id="GO:0043565">
    <property type="term" value="F:sequence-specific DNA binding"/>
    <property type="evidence" value="ECO:0007669"/>
    <property type="project" value="InterPro"/>
</dbReference>
<dbReference type="EMBL" id="ABNOCX020000004">
    <property type="protein sequence ID" value="EML7082277.1"/>
    <property type="molecule type" value="Genomic_DNA"/>
</dbReference>
<dbReference type="CDD" id="cd06124">
    <property type="entry name" value="cupin_NimR-like_N"/>
    <property type="match status" value="1"/>
</dbReference>
<keyword evidence="4" id="KW-0804">Transcription</keyword>
<dbReference type="InterPro" id="IPR009057">
    <property type="entry name" value="Homeodomain-like_sf"/>
</dbReference>
<dbReference type="Pfam" id="PF12833">
    <property type="entry name" value="HTH_18"/>
    <property type="match status" value="1"/>
</dbReference>
<evidence type="ECO:0000313" key="8">
    <source>
        <dbReference type="EMBL" id="MBQ0601134.1"/>
    </source>
</evidence>
<reference evidence="8 9" key="3">
    <citation type="submission" date="2021-03" db="EMBL/GenBank/DDBJ databases">
        <authorList>
            <person name="Stanton E."/>
        </authorList>
    </citation>
    <scope>NUCLEOTIDE SEQUENCE [LARGE SCALE GENOMIC DNA]</scope>
    <source>
        <strain evidence="8 9">2020EL-00037</strain>
    </source>
</reference>
<dbReference type="InterPro" id="IPR003313">
    <property type="entry name" value="AraC-bd"/>
</dbReference>
<evidence type="ECO:0000313" key="9">
    <source>
        <dbReference type="Proteomes" id="UP000673434"/>
    </source>
</evidence>
<organism evidence="7 10">
    <name type="scientific">Klebsiella oxytoca</name>
    <dbReference type="NCBI Taxonomy" id="571"/>
    <lineage>
        <taxon>Bacteria</taxon>
        <taxon>Pseudomonadati</taxon>
        <taxon>Pseudomonadota</taxon>
        <taxon>Gammaproteobacteria</taxon>
        <taxon>Enterobacterales</taxon>
        <taxon>Enterobacteriaceae</taxon>
        <taxon>Klebsiella/Raoultella group</taxon>
        <taxon>Klebsiella</taxon>
    </lineage>
</organism>
<dbReference type="RefSeq" id="WP_016808477.1">
    <property type="nucleotide sequence ID" value="NZ_CABGIA010000003.1"/>
</dbReference>
<keyword evidence="9" id="KW-1185">Reference proteome</keyword>
<accession>A0AAD3YNR0</accession>
<dbReference type="Proteomes" id="UP000673434">
    <property type="component" value="Unassembled WGS sequence"/>
</dbReference>
<dbReference type="EMBL" id="JAGKON010000015">
    <property type="protein sequence ID" value="MBQ0601134.1"/>
    <property type="molecule type" value="Genomic_DNA"/>
</dbReference>
<comment type="caution">
    <text evidence="7">The sequence shown here is derived from an EMBL/GenBank/DDBJ whole genome shotgun (WGS) entry which is preliminary data.</text>
</comment>
<evidence type="ECO:0000256" key="1">
    <source>
        <dbReference type="ARBA" id="ARBA00022491"/>
    </source>
</evidence>
<dbReference type="EMBL" id="DACXIC010000008">
    <property type="protein sequence ID" value="HAU4356506.1"/>
    <property type="molecule type" value="Genomic_DNA"/>
</dbReference>
<keyword evidence="1" id="KW-0678">Repressor</keyword>
<dbReference type="InterPro" id="IPR018060">
    <property type="entry name" value="HTH_AraC"/>
</dbReference>
<dbReference type="Gene3D" id="1.10.10.60">
    <property type="entry name" value="Homeodomain-like"/>
    <property type="match status" value="1"/>
</dbReference>
<reference evidence="7" key="1">
    <citation type="journal article" date="2018" name="Genome Biol.">
        <title>SKESA: strategic k-mer extension for scrupulous assemblies.</title>
        <authorList>
            <person name="Souvorov A."/>
            <person name="Agarwala R."/>
            <person name="Lipman D.J."/>
        </authorList>
    </citation>
    <scope>NUCLEOTIDE SEQUENCE</scope>
    <source>
        <strain evidence="7">AUSMDU00005748</strain>
    </source>
</reference>
<name>A0AAD3YNR0_KLEOX</name>
<dbReference type="SMART" id="SM00342">
    <property type="entry name" value="HTH_ARAC"/>
    <property type="match status" value="1"/>
</dbReference>
<dbReference type="Proteomes" id="UP000868497">
    <property type="component" value="Unassembled WGS sequence"/>
</dbReference>
<evidence type="ECO:0000256" key="2">
    <source>
        <dbReference type="ARBA" id="ARBA00023015"/>
    </source>
</evidence>
<evidence type="ECO:0000313" key="6">
    <source>
        <dbReference type="EMBL" id="EML7082277.1"/>
    </source>
</evidence>
<evidence type="ECO:0000256" key="3">
    <source>
        <dbReference type="ARBA" id="ARBA00023125"/>
    </source>
</evidence>
<dbReference type="FunFam" id="1.10.10.60:FF:000132">
    <property type="entry name" value="AraC family transcriptional regulator"/>
    <property type="match status" value="1"/>
</dbReference>
<dbReference type="GO" id="GO:0003700">
    <property type="term" value="F:DNA-binding transcription factor activity"/>
    <property type="evidence" value="ECO:0007669"/>
    <property type="project" value="InterPro"/>
</dbReference>
<keyword evidence="2" id="KW-0805">Transcription regulation</keyword>
<proteinExistence type="predicted"/>
<dbReference type="InterPro" id="IPR018062">
    <property type="entry name" value="HTH_AraC-typ_CS"/>
</dbReference>
<evidence type="ECO:0000256" key="4">
    <source>
        <dbReference type="ARBA" id="ARBA00023163"/>
    </source>
</evidence>
<sequence>MIGLGLDGYDPDSGHEAALAFRIQVVADEQYIPRHLHRKGQLILALHGALTCEVENAMWMVPPQYAVWVPGQVPHSNRATPEAQICFLFIEPDAAPMPDFCCTLKISPLVRELILAMAQRGRAWLGKPEMDRLVQVLFDELPQQPQEHLQLPVSGHAKIRQMAEMMAVDPARWQTLAQWAAEFAMSERNLARLVVRETGLSFRRWRHQLQLILSLQMLIRGQTVQQTAQSLGYDSTTAFITMFKKGLGQTPGRYLASLATTSR</sequence>
<evidence type="ECO:0000313" key="10">
    <source>
        <dbReference type="Proteomes" id="UP000868497"/>
    </source>
</evidence>